<organism evidence="2">
    <name type="scientific">Tanacetum cinerariifolium</name>
    <name type="common">Dalmatian daisy</name>
    <name type="synonym">Chrysanthemum cinerariifolium</name>
    <dbReference type="NCBI Taxonomy" id="118510"/>
    <lineage>
        <taxon>Eukaryota</taxon>
        <taxon>Viridiplantae</taxon>
        <taxon>Streptophyta</taxon>
        <taxon>Embryophyta</taxon>
        <taxon>Tracheophyta</taxon>
        <taxon>Spermatophyta</taxon>
        <taxon>Magnoliopsida</taxon>
        <taxon>eudicotyledons</taxon>
        <taxon>Gunneridae</taxon>
        <taxon>Pentapetalae</taxon>
        <taxon>asterids</taxon>
        <taxon>campanulids</taxon>
        <taxon>Asterales</taxon>
        <taxon>Asteraceae</taxon>
        <taxon>Asteroideae</taxon>
        <taxon>Anthemideae</taxon>
        <taxon>Anthemidinae</taxon>
        <taxon>Tanacetum</taxon>
    </lineage>
</organism>
<accession>A0A699JLV4</accession>
<name>A0A699JLV4_TANCI</name>
<feature type="compositionally biased region" description="Polar residues" evidence="1">
    <location>
        <begin position="128"/>
        <end position="148"/>
    </location>
</feature>
<evidence type="ECO:0000256" key="1">
    <source>
        <dbReference type="SAM" id="MobiDB-lite"/>
    </source>
</evidence>
<proteinExistence type="predicted"/>
<dbReference type="EMBL" id="BKCJ010421609">
    <property type="protein sequence ID" value="GFA42434.1"/>
    <property type="molecule type" value="Genomic_DNA"/>
</dbReference>
<evidence type="ECO:0000313" key="2">
    <source>
        <dbReference type="EMBL" id="GFA42434.1"/>
    </source>
</evidence>
<protein>
    <recommendedName>
        <fullName evidence="3">Retrovirus-related Pol polyprotein from transposon TNT 1-94</fullName>
    </recommendedName>
</protein>
<sequence length="218" mass="25314">MECKLYDEFDKFAYKKGETLHPLALVATHQMTQSPYQTKSIRINCSLVDETSVFYDHTTKQALGFQNSFYLKKAQQLEPKLYDGNIIEKTNSIVIRDSEKTLMLAEESRSKMLLKQKDHMMSEKKVNTTPLDYDNSMNSLEPTPSTRPTKVEVPKELPKVSMSQEKDMVIKKLKERIESLSGHMKEDKIKKELEEIETINIELDLRVTKLIAENEHLK</sequence>
<reference evidence="2" key="1">
    <citation type="journal article" date="2019" name="Sci. Rep.">
        <title>Draft genome of Tanacetum cinerariifolium, the natural source of mosquito coil.</title>
        <authorList>
            <person name="Yamashiro T."/>
            <person name="Shiraishi A."/>
            <person name="Satake H."/>
            <person name="Nakayama K."/>
        </authorList>
    </citation>
    <scope>NUCLEOTIDE SEQUENCE</scope>
</reference>
<gene>
    <name evidence="2" type="ORF">Tci_614406</name>
</gene>
<evidence type="ECO:0008006" key="3">
    <source>
        <dbReference type="Google" id="ProtNLM"/>
    </source>
</evidence>
<dbReference type="AlphaFoldDB" id="A0A699JLV4"/>
<comment type="caution">
    <text evidence="2">The sequence shown here is derived from an EMBL/GenBank/DDBJ whole genome shotgun (WGS) entry which is preliminary data.</text>
</comment>
<feature type="region of interest" description="Disordered" evidence="1">
    <location>
        <begin position="128"/>
        <end position="155"/>
    </location>
</feature>